<dbReference type="GeneID" id="73047549"/>
<name>A0ABD5Q883_9EURY</name>
<dbReference type="RefSeq" id="WP_254270478.1">
    <property type="nucleotide sequence ID" value="NZ_CP100402.1"/>
</dbReference>
<dbReference type="Pfam" id="PF21811">
    <property type="entry name" value="RdfA"/>
    <property type="match status" value="1"/>
</dbReference>
<keyword evidence="2" id="KW-1185">Reference proteome</keyword>
<dbReference type="InterPro" id="IPR048925">
    <property type="entry name" value="RdfA"/>
</dbReference>
<gene>
    <name evidence="1" type="primary">rdfA</name>
    <name evidence="1" type="ORF">ACFO9K_21850</name>
</gene>
<dbReference type="EMBL" id="JBHSHT010000004">
    <property type="protein sequence ID" value="MFC4826898.1"/>
    <property type="molecule type" value="Genomic_DNA"/>
</dbReference>
<dbReference type="Proteomes" id="UP001595945">
    <property type="component" value="Unassembled WGS sequence"/>
</dbReference>
<evidence type="ECO:0000313" key="2">
    <source>
        <dbReference type="Proteomes" id="UP001595945"/>
    </source>
</evidence>
<protein>
    <submittedName>
        <fullName evidence="1">Rod-determining factor RdfA</fullName>
    </submittedName>
</protein>
<sequence>MESDEETEQTSSGQRSKVARVIREYGLNGTGDELVASWTDQGDDQRSLRELAAHLNQALLRTAMEDAGMSPLDGEVENFYRLLTDDETSAGNRTEAESTLEREGVAVEELQRNFVSHQAVHTYLTEYRDAEWQSETEERERVDKTLDSVQRLQSRLTAVSEQSLRKLSDKGLISVGDFDVFVDVNVFCEDCGTQRGIVDLLTERGCECEK</sequence>
<proteinExistence type="predicted"/>
<organism evidence="1 2">
    <name type="scientific">Halorussus aquaticus</name>
    <dbReference type="NCBI Taxonomy" id="2953748"/>
    <lineage>
        <taxon>Archaea</taxon>
        <taxon>Methanobacteriati</taxon>
        <taxon>Methanobacteriota</taxon>
        <taxon>Stenosarchaea group</taxon>
        <taxon>Halobacteria</taxon>
        <taxon>Halobacteriales</taxon>
        <taxon>Haladaptataceae</taxon>
        <taxon>Halorussus</taxon>
    </lineage>
</organism>
<dbReference type="AlphaFoldDB" id="A0ABD5Q883"/>
<comment type="caution">
    <text evidence="1">The sequence shown here is derived from an EMBL/GenBank/DDBJ whole genome shotgun (WGS) entry which is preliminary data.</text>
</comment>
<accession>A0ABD5Q883</accession>
<evidence type="ECO:0000313" key="1">
    <source>
        <dbReference type="EMBL" id="MFC4826898.1"/>
    </source>
</evidence>
<reference evidence="1 2" key="1">
    <citation type="journal article" date="2019" name="Int. J. Syst. Evol. Microbiol.">
        <title>The Global Catalogue of Microorganisms (GCM) 10K type strain sequencing project: providing services to taxonomists for standard genome sequencing and annotation.</title>
        <authorList>
            <consortium name="The Broad Institute Genomics Platform"/>
            <consortium name="The Broad Institute Genome Sequencing Center for Infectious Disease"/>
            <person name="Wu L."/>
            <person name="Ma J."/>
        </authorList>
    </citation>
    <scope>NUCLEOTIDE SEQUENCE [LARGE SCALE GENOMIC DNA]</scope>
    <source>
        <strain evidence="1 2">XZYJ18</strain>
    </source>
</reference>